<gene>
    <name evidence="1" type="ORF">Q3V37_06515</name>
</gene>
<dbReference type="Pfam" id="PF18616">
    <property type="entry name" value="CdiI_3"/>
    <property type="match status" value="1"/>
</dbReference>
<dbReference type="AlphaFoldDB" id="A0AAJ6L3D7"/>
<dbReference type="CDD" id="cd20691">
    <property type="entry name" value="CdiI_EC536-like"/>
    <property type="match status" value="1"/>
</dbReference>
<dbReference type="EMBL" id="CP130472">
    <property type="protein sequence ID" value="WLS46905.1"/>
    <property type="molecule type" value="Genomic_DNA"/>
</dbReference>
<reference evidence="1 2" key="1">
    <citation type="submission" date="2023-07" db="EMBL/GenBank/DDBJ databases">
        <title>Micromonospora profundi TRM 95458 converts glycerol to a new osmotic compound.</title>
        <authorList>
            <person name="Lu D."/>
        </authorList>
    </citation>
    <scope>NUCLEOTIDE SEQUENCE [LARGE SCALE GENOMIC DNA]</scope>
    <source>
        <strain evidence="1 2">TRM95458</strain>
    </source>
</reference>
<sequence length="93" mass="10036">MPIDGSWRRRRVASVEDLGIMLGQEIGVPALLPLAVKVLLRDPVAEGDHYPGGDLLSSVSVAHCGPDGHWRYVIDNPFGTAEPAINHGERQDA</sequence>
<organism evidence="1 2">
    <name type="scientific">Micromonospora profundi</name>
    <dbReference type="NCBI Taxonomy" id="1420889"/>
    <lineage>
        <taxon>Bacteria</taxon>
        <taxon>Bacillati</taxon>
        <taxon>Actinomycetota</taxon>
        <taxon>Actinomycetes</taxon>
        <taxon>Micromonosporales</taxon>
        <taxon>Micromonosporaceae</taxon>
        <taxon>Micromonospora</taxon>
    </lineage>
</organism>
<name>A0AAJ6L3D7_9ACTN</name>
<keyword evidence="2" id="KW-1185">Reference proteome</keyword>
<dbReference type="Proteomes" id="UP001235874">
    <property type="component" value="Chromosome"/>
</dbReference>
<accession>A0AAJ6L3D7</accession>
<protein>
    <submittedName>
        <fullName evidence="1">Contact-dependent growth inhibition system immunity protein</fullName>
    </submittedName>
</protein>
<evidence type="ECO:0000313" key="2">
    <source>
        <dbReference type="Proteomes" id="UP001235874"/>
    </source>
</evidence>
<dbReference type="InterPro" id="IPR040547">
    <property type="entry name" value="CdiI"/>
</dbReference>
<dbReference type="Gene3D" id="3.10.450.50">
    <property type="match status" value="1"/>
</dbReference>
<dbReference type="KEGG" id="mprn:Q3V37_06515"/>
<proteinExistence type="predicted"/>
<dbReference type="RefSeq" id="WP_053651840.1">
    <property type="nucleotide sequence ID" value="NZ_CP130472.1"/>
</dbReference>
<evidence type="ECO:0000313" key="1">
    <source>
        <dbReference type="EMBL" id="WLS46905.1"/>
    </source>
</evidence>